<reference evidence="2 3" key="1">
    <citation type="journal article" date="2020" name="Phytopathology">
        <title>Genome Sequence Resources of Colletotrichum truncatum, C. plurivorum, C. musicola, and C. sojae: Four Species Pathogenic to Soybean (Glycine max).</title>
        <authorList>
            <person name="Rogerio F."/>
            <person name="Boufleur T.R."/>
            <person name="Ciampi-Guillardi M."/>
            <person name="Sukno S.A."/>
            <person name="Thon M.R."/>
            <person name="Massola Junior N.S."/>
            <person name="Baroncelli R."/>
        </authorList>
    </citation>
    <scope>NUCLEOTIDE SEQUENCE [LARGE SCALE GENOMIC DNA]</scope>
    <source>
        <strain evidence="2 3">LFN0009</strain>
    </source>
</reference>
<dbReference type="PANTHER" id="PTHR33112:SF8">
    <property type="entry name" value="HETEROKARYON INCOMPATIBILITY DOMAIN-CONTAINING PROTEIN"/>
    <property type="match status" value="1"/>
</dbReference>
<dbReference type="EMBL" id="WIGN01000605">
    <property type="protein sequence ID" value="KAF6787307.1"/>
    <property type="molecule type" value="Genomic_DNA"/>
</dbReference>
<evidence type="ECO:0000313" key="3">
    <source>
        <dbReference type="Proteomes" id="UP000652219"/>
    </source>
</evidence>
<dbReference type="AlphaFoldDB" id="A0A8H6IMS8"/>
<name>A0A8H6IMS8_9PEZI</name>
<gene>
    <name evidence="2" type="ORF">CSOJ01_15252</name>
</gene>
<dbReference type="Pfam" id="PF06985">
    <property type="entry name" value="HET"/>
    <property type="match status" value="1"/>
</dbReference>
<proteinExistence type="predicted"/>
<dbReference type="PANTHER" id="PTHR33112">
    <property type="entry name" value="DOMAIN PROTEIN, PUTATIVE-RELATED"/>
    <property type="match status" value="1"/>
</dbReference>
<sequence length="750" mass="83026">MATSPRTTSPRVAANAAEEQDWYTGYIARDISKEDLRRFFSEEVEDAKTDVRDPLWEVGVSDGFCSTCRYMFDNWPSTHPGVPDSDISQKASIPGCNRSKRTETKLLRGAKGERGAVLPWRADTASLECATKQGCRSCACILQCIIEEHLLVSYRATEKRLQAVGKPARLTLVSMKWWEGGSQFLRLSFPGKGFDTLQQTGDYYIEICSGPGKPLVTHWTSTCLESHEICNQHRELAFPTRLLSLATEPIRLVTTIGWDEKPRYATLSHRWGGRKALRLTHANMSSLESGIPTDELSQTFKDAVMIARAAGLQYLWIDSLCIVQGDLGDWSTEAERMSSVYGGSSLNISASSADRESEGCFLMPEYFSGGFSADMTVDGRKERHDFARSSLYANSVTLSKLASRGWVVQEKILSPRTVHCGEEGVFWECKCAACNSKTTMASEFFPGGFRHGPFLGGVEFPLVRRRSSLEVGGRGTLRENWERTRSWYSACDLTVPGDKLVAIAGVARATHEETGDRYYAGLWGVEMENELCWFSEDVRQRPAYRAPSWSCAAVDGRVGQYHKHGILDKVYASVVSVEVAAESDPFGAVSGGSISLRCAGMLSANVSRRHEKPSRGDVGESRELAVVLGTDHVFSFNPDCLDEPNGVTHLATVFFLPVQGGDHFPTTRDGKRRSSACKSVTGLVLCETGLQRGQYRRIGAFTIDPLWDDRSTHDSFMRLMDEFGAQVPEEICVRVLGGEGDPDTYLIHVV</sequence>
<evidence type="ECO:0000259" key="1">
    <source>
        <dbReference type="Pfam" id="PF06985"/>
    </source>
</evidence>
<evidence type="ECO:0000313" key="2">
    <source>
        <dbReference type="EMBL" id="KAF6787307.1"/>
    </source>
</evidence>
<protein>
    <submittedName>
        <fullName evidence="2">Heterokaryon incompatibility protein</fullName>
    </submittedName>
</protein>
<comment type="caution">
    <text evidence="2">The sequence shown here is derived from an EMBL/GenBank/DDBJ whole genome shotgun (WGS) entry which is preliminary data.</text>
</comment>
<dbReference type="InterPro" id="IPR010730">
    <property type="entry name" value="HET"/>
</dbReference>
<feature type="domain" description="Heterokaryon incompatibility" evidence="1">
    <location>
        <begin position="264"/>
        <end position="410"/>
    </location>
</feature>
<accession>A0A8H6IMS8</accession>
<organism evidence="2 3">
    <name type="scientific">Colletotrichum sojae</name>
    <dbReference type="NCBI Taxonomy" id="2175907"/>
    <lineage>
        <taxon>Eukaryota</taxon>
        <taxon>Fungi</taxon>
        <taxon>Dikarya</taxon>
        <taxon>Ascomycota</taxon>
        <taxon>Pezizomycotina</taxon>
        <taxon>Sordariomycetes</taxon>
        <taxon>Hypocreomycetidae</taxon>
        <taxon>Glomerellales</taxon>
        <taxon>Glomerellaceae</taxon>
        <taxon>Colletotrichum</taxon>
        <taxon>Colletotrichum orchidearum species complex</taxon>
    </lineage>
</organism>
<dbReference type="Proteomes" id="UP000652219">
    <property type="component" value="Unassembled WGS sequence"/>
</dbReference>
<keyword evidence="3" id="KW-1185">Reference proteome</keyword>